<dbReference type="PANTHER" id="PTHR44085">
    <property type="entry name" value="SEPIAPTERIN REDUCTASE"/>
    <property type="match status" value="1"/>
</dbReference>
<dbReference type="InterPro" id="IPR020904">
    <property type="entry name" value="Sc_DH/Rdtase_CS"/>
</dbReference>
<organism evidence="5">
    <name type="scientific">marine metagenome</name>
    <dbReference type="NCBI Taxonomy" id="408172"/>
    <lineage>
        <taxon>unclassified sequences</taxon>
        <taxon>metagenomes</taxon>
        <taxon>ecological metagenomes</taxon>
    </lineage>
</organism>
<evidence type="ECO:0000256" key="2">
    <source>
        <dbReference type="ARBA" id="ARBA00022490"/>
    </source>
</evidence>
<gene>
    <name evidence="5" type="ORF">METZ01_LOCUS91389</name>
</gene>
<name>A0A381VDV3_9ZZZZ</name>
<dbReference type="Gene3D" id="3.40.50.720">
    <property type="entry name" value="NAD(P)-binding Rossmann-like Domain"/>
    <property type="match status" value="1"/>
</dbReference>
<dbReference type="SUPFAM" id="SSF51735">
    <property type="entry name" value="NAD(P)-binding Rossmann-fold domains"/>
    <property type="match status" value="1"/>
</dbReference>
<evidence type="ECO:0008006" key="6">
    <source>
        <dbReference type="Google" id="ProtNLM"/>
    </source>
</evidence>
<dbReference type="GO" id="GO:0004757">
    <property type="term" value="F:sepiapterin reductase (NADP+) activity"/>
    <property type="evidence" value="ECO:0007669"/>
    <property type="project" value="TreeGrafter"/>
</dbReference>
<proteinExistence type="predicted"/>
<keyword evidence="2" id="KW-0963">Cytoplasm</keyword>
<dbReference type="PANTHER" id="PTHR44085:SF2">
    <property type="entry name" value="SEPIAPTERIN REDUCTASE"/>
    <property type="match status" value="1"/>
</dbReference>
<dbReference type="GO" id="GO:0006729">
    <property type="term" value="P:tetrahydrobiopterin biosynthetic process"/>
    <property type="evidence" value="ECO:0007669"/>
    <property type="project" value="TreeGrafter"/>
</dbReference>
<keyword evidence="4" id="KW-0560">Oxidoreductase</keyword>
<protein>
    <recommendedName>
        <fullName evidence="6">Short-chain dehydrogenase</fullName>
    </recommendedName>
</protein>
<dbReference type="Pfam" id="PF00106">
    <property type="entry name" value="adh_short"/>
    <property type="match status" value="1"/>
</dbReference>
<evidence type="ECO:0000256" key="1">
    <source>
        <dbReference type="ARBA" id="ARBA00004496"/>
    </source>
</evidence>
<dbReference type="InterPro" id="IPR036291">
    <property type="entry name" value="NAD(P)-bd_dom_sf"/>
</dbReference>
<evidence type="ECO:0000256" key="4">
    <source>
        <dbReference type="ARBA" id="ARBA00023002"/>
    </source>
</evidence>
<dbReference type="InterPro" id="IPR002347">
    <property type="entry name" value="SDR_fam"/>
</dbReference>
<dbReference type="GO" id="GO:0005737">
    <property type="term" value="C:cytoplasm"/>
    <property type="evidence" value="ECO:0007669"/>
    <property type="project" value="UniProtKB-SubCell"/>
</dbReference>
<dbReference type="PRINTS" id="PR00081">
    <property type="entry name" value="GDHRDH"/>
</dbReference>
<accession>A0A381VDV3</accession>
<sequence>MIISGGSRGLGAALVVEYERAGYEIVELSRSGASTGSVNIDLSQPESAQAILSASFERLAADSCEELLLFNNAGEVVPIGEVADKPLEAVLKNINLNYAGAIVLIRTFIQAFQELNCAKTIVNVSSGAALHGVQGWSLYCAAKAGIEHFIRTVALEQAGHRYPINAINVSPGLIDTDMQQTIRSATAGDFPRLSEFVEFKASGALQRPELVARAFQSLLEKNPASGSRHEIADYLDS</sequence>
<dbReference type="InterPro" id="IPR051721">
    <property type="entry name" value="Biopterin_syn/organic_redct"/>
</dbReference>
<dbReference type="AlphaFoldDB" id="A0A381VDV3"/>
<comment type="subcellular location">
    <subcellularLocation>
        <location evidence="1">Cytoplasm</location>
    </subcellularLocation>
</comment>
<evidence type="ECO:0000256" key="3">
    <source>
        <dbReference type="ARBA" id="ARBA00022857"/>
    </source>
</evidence>
<reference evidence="5" key="1">
    <citation type="submission" date="2018-05" db="EMBL/GenBank/DDBJ databases">
        <authorList>
            <person name="Lanie J.A."/>
            <person name="Ng W.-L."/>
            <person name="Kazmierczak K.M."/>
            <person name="Andrzejewski T.M."/>
            <person name="Davidsen T.M."/>
            <person name="Wayne K.J."/>
            <person name="Tettelin H."/>
            <person name="Glass J.I."/>
            <person name="Rusch D."/>
            <person name="Podicherti R."/>
            <person name="Tsui H.-C.T."/>
            <person name="Winkler M.E."/>
        </authorList>
    </citation>
    <scope>NUCLEOTIDE SEQUENCE</scope>
</reference>
<dbReference type="EMBL" id="UINC01008566">
    <property type="protein sequence ID" value="SVA38535.1"/>
    <property type="molecule type" value="Genomic_DNA"/>
</dbReference>
<keyword evidence="3" id="KW-0521">NADP</keyword>
<dbReference type="PROSITE" id="PS00061">
    <property type="entry name" value="ADH_SHORT"/>
    <property type="match status" value="1"/>
</dbReference>
<evidence type="ECO:0000313" key="5">
    <source>
        <dbReference type="EMBL" id="SVA38535.1"/>
    </source>
</evidence>